<protein>
    <submittedName>
        <fullName evidence="6">Uncharacterized protein</fullName>
    </submittedName>
</protein>
<evidence type="ECO:0000259" key="5">
    <source>
        <dbReference type="Pfam" id="PF16320"/>
    </source>
</evidence>
<dbReference type="EMBL" id="JAACJN010000001">
    <property type="protein sequence ID" value="KAF5393743.1"/>
    <property type="molecule type" value="Genomic_DNA"/>
</dbReference>
<evidence type="ECO:0000313" key="7">
    <source>
        <dbReference type="Proteomes" id="UP000518752"/>
    </source>
</evidence>
<proteinExistence type="inferred from homology"/>
<dbReference type="PANTHER" id="PTHR45987:SF4">
    <property type="entry name" value="LARGE RIBOSOMAL SUBUNIT PROTEIN BL12M"/>
    <property type="match status" value="1"/>
</dbReference>
<feature type="domain" description="Large ribosomal subunit protein bL12 oligomerization" evidence="5">
    <location>
        <begin position="35"/>
        <end position="79"/>
    </location>
</feature>
<dbReference type="GO" id="GO:0003735">
    <property type="term" value="F:structural constituent of ribosome"/>
    <property type="evidence" value="ECO:0007669"/>
    <property type="project" value="InterPro"/>
</dbReference>
<reference evidence="6 7" key="1">
    <citation type="journal article" date="2020" name="ISME J.">
        <title>Uncovering the hidden diversity of litter-decomposition mechanisms in mushroom-forming fungi.</title>
        <authorList>
            <person name="Floudas D."/>
            <person name="Bentzer J."/>
            <person name="Ahren D."/>
            <person name="Johansson T."/>
            <person name="Persson P."/>
            <person name="Tunlid A."/>
        </authorList>
    </citation>
    <scope>NUCLEOTIDE SEQUENCE [LARGE SCALE GENOMIC DNA]</scope>
    <source>
        <strain evidence="6 7">CBS 406.79</strain>
    </source>
</reference>
<dbReference type="OrthoDB" id="250175at2759"/>
<dbReference type="InterPro" id="IPR008932">
    <property type="entry name" value="Ribosomal_bL12_oligo"/>
</dbReference>
<keyword evidence="3" id="KW-0687">Ribonucleoprotein</keyword>
<evidence type="ECO:0000259" key="4">
    <source>
        <dbReference type="Pfam" id="PF00542"/>
    </source>
</evidence>
<dbReference type="Gene3D" id="3.30.1390.10">
    <property type="match status" value="1"/>
</dbReference>
<organism evidence="6 7">
    <name type="scientific">Collybiopsis confluens</name>
    <dbReference type="NCBI Taxonomy" id="2823264"/>
    <lineage>
        <taxon>Eukaryota</taxon>
        <taxon>Fungi</taxon>
        <taxon>Dikarya</taxon>
        <taxon>Basidiomycota</taxon>
        <taxon>Agaricomycotina</taxon>
        <taxon>Agaricomycetes</taxon>
        <taxon>Agaricomycetidae</taxon>
        <taxon>Agaricales</taxon>
        <taxon>Marasmiineae</taxon>
        <taxon>Omphalotaceae</taxon>
        <taxon>Collybiopsis</taxon>
    </lineage>
</organism>
<dbReference type="GO" id="GO:0003729">
    <property type="term" value="F:mRNA binding"/>
    <property type="evidence" value="ECO:0007669"/>
    <property type="project" value="TreeGrafter"/>
</dbReference>
<dbReference type="SUPFAM" id="SSF54736">
    <property type="entry name" value="ClpS-like"/>
    <property type="match status" value="1"/>
</dbReference>
<dbReference type="Pfam" id="PF16320">
    <property type="entry name" value="Ribosomal_L12_N"/>
    <property type="match status" value="1"/>
</dbReference>
<dbReference type="InterPro" id="IPR036235">
    <property type="entry name" value="Ribosomal_bL12_oligo_N_sf"/>
</dbReference>
<evidence type="ECO:0000313" key="6">
    <source>
        <dbReference type="EMBL" id="KAF5393743.1"/>
    </source>
</evidence>
<sequence>MAFSEILTVYSSRWMSSAAASSSTPSEKSTGDTTLNRIVDDISGLTLLQAADLVSLLKSRLNIQEIAMPAASAAPAAAAPSDEPVAAEAPKEKTVFNVKLESFDAAAKPKIIREVKAMNPTLTLIEAKKFVESLPQTLKENLPKDDAEKMIKTFEALGAVVKLEATEFIESEIVGSFHEGPFPKRRQLFQKRYRTQNEWTSRVKFGDLDSVASRFRPNKTIAVHDWPICISDTFKRGAHAEERA</sequence>
<evidence type="ECO:0000256" key="1">
    <source>
        <dbReference type="ARBA" id="ARBA00007197"/>
    </source>
</evidence>
<dbReference type="GO" id="GO:0006412">
    <property type="term" value="P:translation"/>
    <property type="evidence" value="ECO:0007669"/>
    <property type="project" value="InterPro"/>
</dbReference>
<dbReference type="AlphaFoldDB" id="A0A8H5MH43"/>
<dbReference type="HAMAP" id="MF_00368">
    <property type="entry name" value="Ribosomal_bL12"/>
    <property type="match status" value="1"/>
</dbReference>
<evidence type="ECO:0000256" key="2">
    <source>
        <dbReference type="ARBA" id="ARBA00022980"/>
    </source>
</evidence>
<name>A0A8H5MH43_9AGAR</name>
<dbReference type="InterPro" id="IPR000206">
    <property type="entry name" value="Ribosomal_bL12"/>
</dbReference>
<dbReference type="Proteomes" id="UP000518752">
    <property type="component" value="Unassembled WGS sequence"/>
</dbReference>
<dbReference type="GO" id="GO:0005762">
    <property type="term" value="C:mitochondrial large ribosomal subunit"/>
    <property type="evidence" value="ECO:0007669"/>
    <property type="project" value="TreeGrafter"/>
</dbReference>
<evidence type="ECO:0000256" key="3">
    <source>
        <dbReference type="ARBA" id="ARBA00023274"/>
    </source>
</evidence>
<feature type="domain" description="Large ribosomal subunit protein bL12 C-terminal" evidence="4">
    <location>
        <begin position="96"/>
        <end position="164"/>
    </location>
</feature>
<keyword evidence="7" id="KW-1185">Reference proteome</keyword>
<dbReference type="Pfam" id="PF00542">
    <property type="entry name" value="Ribosomal_L12"/>
    <property type="match status" value="1"/>
</dbReference>
<accession>A0A8H5MH43</accession>
<dbReference type="SUPFAM" id="SSF48300">
    <property type="entry name" value="Ribosomal protein L7/12, oligomerisation (N-terminal) domain"/>
    <property type="match status" value="1"/>
</dbReference>
<dbReference type="InterPro" id="IPR014719">
    <property type="entry name" value="Ribosomal_bL12_C/ClpS-like"/>
</dbReference>
<gene>
    <name evidence="6" type="ORF">D9757_000320</name>
</gene>
<comment type="caution">
    <text evidence="6">The sequence shown here is derived from an EMBL/GenBank/DDBJ whole genome shotgun (WGS) entry which is preliminary data.</text>
</comment>
<dbReference type="Gene3D" id="1.20.5.710">
    <property type="entry name" value="Single helix bin"/>
    <property type="match status" value="1"/>
</dbReference>
<comment type="similarity">
    <text evidence="1">Belongs to the bacterial ribosomal protein bL12 family.</text>
</comment>
<dbReference type="PANTHER" id="PTHR45987">
    <property type="entry name" value="39S RIBOSOMAL PROTEIN L12"/>
    <property type="match status" value="1"/>
</dbReference>
<keyword evidence="2" id="KW-0689">Ribosomal protein</keyword>
<dbReference type="InterPro" id="IPR013823">
    <property type="entry name" value="Ribosomal_bL12_C"/>
</dbReference>